<dbReference type="AlphaFoldDB" id="A0A438AEA1"/>
<evidence type="ECO:0000313" key="1">
    <source>
        <dbReference type="EMBL" id="RVV97030.1"/>
    </source>
</evidence>
<protein>
    <submittedName>
        <fullName evidence="1">Uncharacterized protein</fullName>
    </submittedName>
</protein>
<accession>A0A438AEA1</accession>
<proteinExistence type="predicted"/>
<keyword evidence="2" id="KW-1185">Reference proteome</keyword>
<gene>
    <name evidence="1" type="ORF">EKE94_15305</name>
</gene>
<sequence>MTLLEDWIAYVEDPTLFDKFHFEGLMLELETPDALHNAFDRLPGGPRFADRVAELRASADFNGTYLLPQTKEIADEDYRLARAYRDHVADYLRGKGDPEAAANGRGEVKEIAHDEYRRRRKQKELGLSNVTWDIDGDFVAPLLALPRWSRGLYEATLAMTTIPEVTRFLLAPIVPYELDDRPAAELWLRGHRIDFTKDHDILLIVGGGG</sequence>
<dbReference type="Proteomes" id="UP000285908">
    <property type="component" value="Unassembled WGS sequence"/>
</dbReference>
<evidence type="ECO:0000313" key="2">
    <source>
        <dbReference type="Proteomes" id="UP000285908"/>
    </source>
</evidence>
<name>A0A438AEA1_9RHOB</name>
<organism evidence="1 2">
    <name type="scientific">Mesobaculum littorinae</name>
    <dbReference type="NCBI Taxonomy" id="2486419"/>
    <lineage>
        <taxon>Bacteria</taxon>
        <taxon>Pseudomonadati</taxon>
        <taxon>Pseudomonadota</taxon>
        <taxon>Alphaproteobacteria</taxon>
        <taxon>Rhodobacterales</taxon>
        <taxon>Roseobacteraceae</taxon>
        <taxon>Mesobaculum</taxon>
    </lineage>
</organism>
<dbReference type="RefSeq" id="WP_127907506.1">
    <property type="nucleotide sequence ID" value="NZ_RQXX01000006.1"/>
</dbReference>
<reference evidence="1 2" key="1">
    <citation type="submission" date="2018-11" db="EMBL/GenBank/DDBJ databases">
        <title>Mesobaculum littorinae gen. nov., sp. nov., isolated from Littorina scabra that represents a novel genus of the order Rhodobacteraceae.</title>
        <authorList>
            <person name="Li F."/>
        </authorList>
    </citation>
    <scope>NUCLEOTIDE SEQUENCE [LARGE SCALE GENOMIC DNA]</scope>
    <source>
        <strain evidence="1 2">M0103</strain>
    </source>
</reference>
<dbReference type="OrthoDB" id="7858683at2"/>
<comment type="caution">
    <text evidence="1">The sequence shown here is derived from an EMBL/GenBank/DDBJ whole genome shotgun (WGS) entry which is preliminary data.</text>
</comment>
<dbReference type="EMBL" id="RQXX01000006">
    <property type="protein sequence ID" value="RVV97030.1"/>
    <property type="molecule type" value="Genomic_DNA"/>
</dbReference>